<dbReference type="GO" id="GO:0005886">
    <property type="term" value="C:plasma membrane"/>
    <property type="evidence" value="ECO:0007669"/>
    <property type="project" value="TreeGrafter"/>
</dbReference>
<protein>
    <recommendedName>
        <fullName evidence="9">General alpha-glucoside permease</fullName>
    </recommendedName>
</protein>
<dbReference type="GO" id="GO:0008506">
    <property type="term" value="F:sucrose:proton symporter activity"/>
    <property type="evidence" value="ECO:0007669"/>
    <property type="project" value="TreeGrafter"/>
</dbReference>
<dbReference type="AlphaFoldDB" id="A0AAE0P7P9"/>
<gene>
    <name evidence="7" type="ORF">B0H63DRAFT_58680</name>
</gene>
<keyword evidence="2" id="KW-0813">Transport</keyword>
<dbReference type="PANTHER" id="PTHR19432:SF76">
    <property type="entry name" value="TRANSPORTER, PUTATIVE (EUROFUNG)-RELATED"/>
    <property type="match status" value="1"/>
</dbReference>
<evidence type="ECO:0000256" key="4">
    <source>
        <dbReference type="ARBA" id="ARBA00022989"/>
    </source>
</evidence>
<evidence type="ECO:0000313" key="8">
    <source>
        <dbReference type="Proteomes" id="UP001285441"/>
    </source>
</evidence>
<keyword evidence="3 6" id="KW-0812">Transmembrane</keyword>
<feature type="transmembrane region" description="Helical" evidence="6">
    <location>
        <begin position="147"/>
        <end position="167"/>
    </location>
</feature>
<name>A0AAE0P7P9_9PEZI</name>
<sequence length="494" mass="53409">MVWIAGPLSGLIVQPIIGVVADESKSRWGRRRPFIVMGSLIVACSLLTLGFTKEIVALFVLDKKLAKIFTIVVAVLALYVTDFAINAVMSCGRSLVVDTLPIQKQQSGAAWASRMGSLGHIIGYGMGAVDLVQIFGPRLGDTQFKQLTVIAAVGMLMTSAITCWAVTERVLVTVRQDPRRAQGRFKVVQKIWSTLLTLPPRIRAICWAVFWSWIGWFPFLIYSSTWVGETYFRYDVPGDARNTKDALGDMGRIGSTALTVYSTVTFISAWILPPLIRAPEDNTFTHRPPVAIAHWVQTLNKFKPDLLTAWVASHLMFAFAMSLTPFAASFRFATVLVALCGVPWSIAIWAPSTFMGVEVNKLGGATDPTSPNGGSPVLYRRMSGGSSIEMRGLGDSHHSDPESAAGAGNSTGELSGIYFGILNIFCTLPQFISTFISALVFAVLEPGKSPELATDAHPSEHSDPGGTNSIAICMFIGAISSLAAAYATTKLRHV</sequence>
<reference evidence="7" key="2">
    <citation type="submission" date="2023-06" db="EMBL/GenBank/DDBJ databases">
        <authorList>
            <consortium name="Lawrence Berkeley National Laboratory"/>
            <person name="Haridas S."/>
            <person name="Hensen N."/>
            <person name="Bonometti L."/>
            <person name="Westerberg I."/>
            <person name="Brannstrom I.O."/>
            <person name="Guillou S."/>
            <person name="Cros-Aarteil S."/>
            <person name="Calhoun S."/>
            <person name="Kuo A."/>
            <person name="Mondo S."/>
            <person name="Pangilinan J."/>
            <person name="Riley R."/>
            <person name="LaButti K."/>
            <person name="Andreopoulos B."/>
            <person name="Lipzen A."/>
            <person name="Chen C."/>
            <person name="Yanf M."/>
            <person name="Daum C."/>
            <person name="Ng V."/>
            <person name="Clum A."/>
            <person name="Steindorff A."/>
            <person name="Ohm R."/>
            <person name="Martin F."/>
            <person name="Silar P."/>
            <person name="Natvig D."/>
            <person name="Lalanne C."/>
            <person name="Gautier V."/>
            <person name="Ament-velasquez S.L."/>
            <person name="Kruys A."/>
            <person name="Hutchinson M.I."/>
            <person name="Powell A.J."/>
            <person name="Barry K."/>
            <person name="Miller A.N."/>
            <person name="Grigoriev I.V."/>
            <person name="Debuchy R."/>
            <person name="Gladieux P."/>
            <person name="Thoren M.H."/>
            <person name="Johannesson H."/>
        </authorList>
    </citation>
    <scope>NUCLEOTIDE SEQUENCE</scope>
    <source>
        <strain evidence="7">CBS 232.78</strain>
    </source>
</reference>
<feature type="transmembrane region" description="Helical" evidence="6">
    <location>
        <begin position="332"/>
        <end position="351"/>
    </location>
</feature>
<comment type="subcellular location">
    <subcellularLocation>
        <location evidence="1">Membrane</location>
        <topology evidence="1">Multi-pass membrane protein</topology>
    </subcellularLocation>
</comment>
<evidence type="ECO:0000256" key="5">
    <source>
        <dbReference type="ARBA" id="ARBA00023136"/>
    </source>
</evidence>
<evidence type="ECO:0008006" key="9">
    <source>
        <dbReference type="Google" id="ProtNLM"/>
    </source>
</evidence>
<evidence type="ECO:0000256" key="3">
    <source>
        <dbReference type="ARBA" id="ARBA00022692"/>
    </source>
</evidence>
<evidence type="ECO:0000313" key="7">
    <source>
        <dbReference type="EMBL" id="KAK3394812.1"/>
    </source>
</evidence>
<dbReference type="PANTHER" id="PTHR19432">
    <property type="entry name" value="SUGAR TRANSPORTER"/>
    <property type="match status" value="1"/>
</dbReference>
<evidence type="ECO:0000256" key="1">
    <source>
        <dbReference type="ARBA" id="ARBA00004141"/>
    </source>
</evidence>
<keyword evidence="5 6" id="KW-0472">Membrane</keyword>
<evidence type="ECO:0000256" key="2">
    <source>
        <dbReference type="ARBA" id="ARBA00022448"/>
    </source>
</evidence>
<feature type="transmembrane region" description="Helical" evidence="6">
    <location>
        <begin position="417"/>
        <end position="444"/>
    </location>
</feature>
<accession>A0AAE0P7P9</accession>
<dbReference type="EMBL" id="JAULSW010000001">
    <property type="protein sequence ID" value="KAK3394812.1"/>
    <property type="molecule type" value="Genomic_DNA"/>
</dbReference>
<feature type="transmembrane region" description="Helical" evidence="6">
    <location>
        <begin position="68"/>
        <end position="89"/>
    </location>
</feature>
<feature type="transmembrane region" description="Helical" evidence="6">
    <location>
        <begin position="109"/>
        <end position="135"/>
    </location>
</feature>
<proteinExistence type="predicted"/>
<evidence type="ECO:0000256" key="6">
    <source>
        <dbReference type="SAM" id="Phobius"/>
    </source>
</evidence>
<dbReference type="Proteomes" id="UP001285441">
    <property type="component" value="Unassembled WGS sequence"/>
</dbReference>
<organism evidence="7 8">
    <name type="scientific">Podospora didyma</name>
    <dbReference type="NCBI Taxonomy" id="330526"/>
    <lineage>
        <taxon>Eukaryota</taxon>
        <taxon>Fungi</taxon>
        <taxon>Dikarya</taxon>
        <taxon>Ascomycota</taxon>
        <taxon>Pezizomycotina</taxon>
        <taxon>Sordariomycetes</taxon>
        <taxon>Sordariomycetidae</taxon>
        <taxon>Sordariales</taxon>
        <taxon>Podosporaceae</taxon>
        <taxon>Podospora</taxon>
    </lineage>
</organism>
<dbReference type="InterPro" id="IPR036259">
    <property type="entry name" value="MFS_trans_sf"/>
</dbReference>
<comment type="caution">
    <text evidence="7">The sequence shown here is derived from an EMBL/GenBank/DDBJ whole genome shotgun (WGS) entry which is preliminary data.</text>
</comment>
<feature type="transmembrane region" description="Helical" evidence="6">
    <location>
        <begin position="306"/>
        <end position="326"/>
    </location>
</feature>
<dbReference type="SUPFAM" id="SSF103473">
    <property type="entry name" value="MFS general substrate transporter"/>
    <property type="match status" value="1"/>
</dbReference>
<keyword evidence="4 6" id="KW-1133">Transmembrane helix</keyword>
<feature type="transmembrane region" description="Helical" evidence="6">
    <location>
        <begin position="202"/>
        <end position="223"/>
    </location>
</feature>
<feature type="transmembrane region" description="Helical" evidence="6">
    <location>
        <begin position="34"/>
        <end position="61"/>
    </location>
</feature>
<keyword evidence="8" id="KW-1185">Reference proteome</keyword>
<reference evidence="7" key="1">
    <citation type="journal article" date="2023" name="Mol. Phylogenet. Evol.">
        <title>Genome-scale phylogeny and comparative genomics of the fungal order Sordariales.</title>
        <authorList>
            <person name="Hensen N."/>
            <person name="Bonometti L."/>
            <person name="Westerberg I."/>
            <person name="Brannstrom I.O."/>
            <person name="Guillou S."/>
            <person name="Cros-Aarteil S."/>
            <person name="Calhoun S."/>
            <person name="Haridas S."/>
            <person name="Kuo A."/>
            <person name="Mondo S."/>
            <person name="Pangilinan J."/>
            <person name="Riley R."/>
            <person name="LaButti K."/>
            <person name="Andreopoulos B."/>
            <person name="Lipzen A."/>
            <person name="Chen C."/>
            <person name="Yan M."/>
            <person name="Daum C."/>
            <person name="Ng V."/>
            <person name="Clum A."/>
            <person name="Steindorff A."/>
            <person name="Ohm R.A."/>
            <person name="Martin F."/>
            <person name="Silar P."/>
            <person name="Natvig D.O."/>
            <person name="Lalanne C."/>
            <person name="Gautier V."/>
            <person name="Ament-Velasquez S.L."/>
            <person name="Kruys A."/>
            <person name="Hutchinson M.I."/>
            <person name="Powell A.J."/>
            <person name="Barry K."/>
            <person name="Miller A.N."/>
            <person name="Grigoriev I.V."/>
            <person name="Debuchy R."/>
            <person name="Gladieux P."/>
            <person name="Hiltunen Thoren M."/>
            <person name="Johannesson H."/>
        </authorList>
    </citation>
    <scope>NUCLEOTIDE SEQUENCE</scope>
    <source>
        <strain evidence="7">CBS 232.78</strain>
    </source>
</reference>
<feature type="transmembrane region" description="Helical" evidence="6">
    <location>
        <begin position="469"/>
        <end position="488"/>
    </location>
</feature>